<dbReference type="InterPro" id="IPR002716">
    <property type="entry name" value="PIN_dom"/>
</dbReference>
<dbReference type="SMART" id="SM00670">
    <property type="entry name" value="PINc"/>
    <property type="match status" value="1"/>
</dbReference>
<dbReference type="AlphaFoldDB" id="A0A4U1GGZ9"/>
<dbReference type="SUPFAM" id="SSF88723">
    <property type="entry name" value="PIN domain-like"/>
    <property type="match status" value="1"/>
</dbReference>
<proteinExistence type="predicted"/>
<comment type="caution">
    <text evidence="2">The sequence shown here is derived from an EMBL/GenBank/DDBJ whole genome shotgun (WGS) entry which is preliminary data.</text>
</comment>
<dbReference type="InterPro" id="IPR002850">
    <property type="entry name" value="PIN_toxin-like"/>
</dbReference>
<gene>
    <name evidence="2" type="ORF">FBD94_08645</name>
</gene>
<sequence>MVRTKGFVLDTNILISAFIIRSSISAKVLAYCIYNGILLFSEETFFEFERVLLRPKFDKYVSKLERTQILYRFSQEAQFKKVKSDFKICRDNNDNMLLNLATDHNTCCIVTGDQDLLVLNPFENIPILTPIEFLSYFNDFDDSLVINEPKVAYTSPREKELIEHPKRAIAEIPEIMRSITKLQEEAARNGLTQEILERLLREAD</sequence>
<dbReference type="PANTHER" id="PTHR34610:SF3">
    <property type="entry name" value="SSL7007 PROTEIN"/>
    <property type="match status" value="1"/>
</dbReference>
<dbReference type="NCBIfam" id="TIGR00305">
    <property type="entry name" value="putative toxin-antitoxin system toxin component, PIN family"/>
    <property type="match status" value="1"/>
</dbReference>
<dbReference type="Pfam" id="PF13470">
    <property type="entry name" value="PIN_3"/>
    <property type="match status" value="1"/>
</dbReference>
<dbReference type="Proteomes" id="UP000309594">
    <property type="component" value="Unassembled WGS sequence"/>
</dbReference>
<dbReference type="RefSeq" id="WP_136879911.1">
    <property type="nucleotide sequence ID" value="NZ_SWDX01000003.1"/>
</dbReference>
<evidence type="ECO:0000259" key="1">
    <source>
        <dbReference type="SMART" id="SM00670"/>
    </source>
</evidence>
<feature type="domain" description="PIN" evidence="1">
    <location>
        <begin position="5"/>
        <end position="118"/>
    </location>
</feature>
<reference evidence="2 3" key="1">
    <citation type="submission" date="2019-04" db="EMBL/GenBank/DDBJ databases">
        <title>Pedobacter sp. RP-1-16 sp. nov., isolated from Arctic soil.</title>
        <authorList>
            <person name="Dahal R.H."/>
            <person name="Kim D.-U."/>
        </authorList>
    </citation>
    <scope>NUCLEOTIDE SEQUENCE [LARGE SCALE GENOMIC DNA]</scope>
    <source>
        <strain evidence="2 3">RP-1-16</strain>
    </source>
</reference>
<evidence type="ECO:0000313" key="2">
    <source>
        <dbReference type="EMBL" id="TKC62280.1"/>
    </source>
</evidence>
<evidence type="ECO:0000313" key="3">
    <source>
        <dbReference type="Proteomes" id="UP000309594"/>
    </source>
</evidence>
<accession>A0A4U1GGZ9</accession>
<dbReference type="EMBL" id="SWDX01000003">
    <property type="protein sequence ID" value="TKC62280.1"/>
    <property type="molecule type" value="Genomic_DNA"/>
</dbReference>
<protein>
    <submittedName>
        <fullName evidence="2">Putative toxin-antitoxin system toxin component, PIN family</fullName>
    </submittedName>
</protein>
<organism evidence="2 3">
    <name type="scientific">Pedobacter hiemivivus</name>
    <dbReference type="NCBI Taxonomy" id="2530454"/>
    <lineage>
        <taxon>Bacteria</taxon>
        <taxon>Pseudomonadati</taxon>
        <taxon>Bacteroidota</taxon>
        <taxon>Sphingobacteriia</taxon>
        <taxon>Sphingobacteriales</taxon>
        <taxon>Sphingobacteriaceae</taxon>
        <taxon>Pedobacter</taxon>
    </lineage>
</organism>
<dbReference type="InterPro" id="IPR029060">
    <property type="entry name" value="PIN-like_dom_sf"/>
</dbReference>
<dbReference type="PANTHER" id="PTHR34610">
    <property type="entry name" value="SSL7007 PROTEIN"/>
    <property type="match status" value="1"/>
</dbReference>
<name>A0A4U1GGZ9_9SPHI</name>